<keyword evidence="3 4" id="KW-0479">Metal-binding</keyword>
<evidence type="ECO:0000313" key="5">
    <source>
        <dbReference type="EMBL" id="GGS35171.1"/>
    </source>
</evidence>
<dbReference type="GO" id="GO:0020037">
    <property type="term" value="F:heme binding"/>
    <property type="evidence" value="ECO:0007669"/>
    <property type="project" value="InterPro"/>
</dbReference>
<keyword evidence="3 4" id="KW-0349">Heme</keyword>
<dbReference type="GO" id="GO:0016705">
    <property type="term" value="F:oxidoreductase activity, acting on paired donors, with incorporation or reduction of molecular oxygen"/>
    <property type="evidence" value="ECO:0007669"/>
    <property type="project" value="InterPro"/>
</dbReference>
<dbReference type="InterPro" id="IPR017972">
    <property type="entry name" value="Cyt_P450_CS"/>
</dbReference>
<keyword evidence="4" id="KW-0560">Oxidoreductase</keyword>
<protein>
    <submittedName>
        <fullName evidence="5">Cytochrome P450</fullName>
    </submittedName>
</protein>
<reference evidence="5" key="2">
    <citation type="submission" date="2020-09" db="EMBL/GenBank/DDBJ databases">
        <authorList>
            <person name="Sun Q."/>
            <person name="Ohkuma M."/>
        </authorList>
    </citation>
    <scope>NUCLEOTIDE SEQUENCE</scope>
    <source>
        <strain evidence="5">JCM 3276</strain>
    </source>
</reference>
<comment type="caution">
    <text evidence="5">The sequence shown here is derived from an EMBL/GenBank/DDBJ whole genome shotgun (WGS) entry which is preliminary data.</text>
</comment>
<keyword evidence="4" id="KW-0503">Monooxygenase</keyword>
<dbReference type="Gene3D" id="1.10.630.10">
    <property type="entry name" value="Cytochrome P450"/>
    <property type="match status" value="1"/>
</dbReference>
<dbReference type="Proteomes" id="UP000660680">
    <property type="component" value="Unassembled WGS sequence"/>
</dbReference>
<comment type="cofactor">
    <cofactor evidence="1 3">
        <name>heme</name>
        <dbReference type="ChEBI" id="CHEBI:30413"/>
    </cofactor>
</comment>
<dbReference type="InterPro" id="IPR036396">
    <property type="entry name" value="Cyt_P450_sf"/>
</dbReference>
<evidence type="ECO:0000256" key="3">
    <source>
        <dbReference type="PIRSR" id="PIRSR602401-1"/>
    </source>
</evidence>
<evidence type="ECO:0000256" key="4">
    <source>
        <dbReference type="RuleBase" id="RU000461"/>
    </source>
</evidence>
<dbReference type="InterPro" id="IPR001128">
    <property type="entry name" value="Cyt_P450"/>
</dbReference>
<evidence type="ECO:0000313" key="6">
    <source>
        <dbReference type="Proteomes" id="UP000660680"/>
    </source>
</evidence>
<dbReference type="InterPro" id="IPR050121">
    <property type="entry name" value="Cytochrome_P450_monoxygenase"/>
</dbReference>
<gene>
    <name evidence="5" type="ORF">GCM10010171_32180</name>
</gene>
<dbReference type="EMBL" id="BMRB01000002">
    <property type="protein sequence ID" value="GGS35171.1"/>
    <property type="molecule type" value="Genomic_DNA"/>
</dbReference>
<dbReference type="GO" id="GO:0004497">
    <property type="term" value="F:monooxygenase activity"/>
    <property type="evidence" value="ECO:0007669"/>
    <property type="project" value="UniProtKB-KW"/>
</dbReference>
<keyword evidence="3 4" id="KW-0408">Iron</keyword>
<dbReference type="CDD" id="cd11053">
    <property type="entry name" value="CYP110-like"/>
    <property type="match status" value="1"/>
</dbReference>
<dbReference type="PROSITE" id="PS00086">
    <property type="entry name" value="CYTOCHROME_P450"/>
    <property type="match status" value="1"/>
</dbReference>
<evidence type="ECO:0000256" key="1">
    <source>
        <dbReference type="ARBA" id="ARBA00001971"/>
    </source>
</evidence>
<dbReference type="GO" id="GO:0005506">
    <property type="term" value="F:iron ion binding"/>
    <property type="evidence" value="ECO:0007669"/>
    <property type="project" value="InterPro"/>
</dbReference>
<dbReference type="AlphaFoldDB" id="A0A918GGV9"/>
<feature type="binding site" description="axial binding residue" evidence="3">
    <location>
        <position position="382"/>
    </location>
    <ligand>
        <name>heme</name>
        <dbReference type="ChEBI" id="CHEBI:30413"/>
    </ligand>
    <ligandPart>
        <name>Fe</name>
        <dbReference type="ChEBI" id="CHEBI:18248"/>
    </ligandPart>
</feature>
<dbReference type="PRINTS" id="PR00463">
    <property type="entry name" value="EP450I"/>
</dbReference>
<dbReference type="PANTHER" id="PTHR24305:SF166">
    <property type="entry name" value="CYTOCHROME P450 12A4, MITOCHONDRIAL-RELATED"/>
    <property type="match status" value="1"/>
</dbReference>
<dbReference type="Pfam" id="PF00067">
    <property type="entry name" value="p450"/>
    <property type="match status" value="1"/>
</dbReference>
<comment type="similarity">
    <text evidence="2 4">Belongs to the cytochrome P450 family.</text>
</comment>
<keyword evidence="6" id="KW-1185">Reference proteome</keyword>
<evidence type="ECO:0000256" key="2">
    <source>
        <dbReference type="ARBA" id="ARBA00010617"/>
    </source>
</evidence>
<dbReference type="SUPFAM" id="SSF48264">
    <property type="entry name" value="Cytochrome P450"/>
    <property type="match status" value="1"/>
</dbReference>
<proteinExistence type="inferred from homology"/>
<dbReference type="PANTHER" id="PTHR24305">
    <property type="entry name" value="CYTOCHROME P450"/>
    <property type="match status" value="1"/>
</dbReference>
<dbReference type="PRINTS" id="PR00385">
    <property type="entry name" value="P450"/>
</dbReference>
<dbReference type="InterPro" id="IPR002401">
    <property type="entry name" value="Cyt_P450_E_grp-I"/>
</dbReference>
<sequence>MGRVKIRSVLNTATAPFDPEGYLRRQRALRGDPVIVRVPGSGRLVVTGDPEGARELFAGPVELFATARPNMVEPLLGPGSLIMVEGDRHRHERRLLAPPFHGRRMRAYGEIIQRVTLDRLGRHRAGEPVDVLALGQAVTLAVIVRAIFGVEDSARGERFASATARLLAGYTPALAMPAFRHTVGRLGPAARLRRRLAEFDALLTAEIDARREAGVDGREDILSLLLTARYEDGGAMSASDLLDELRTMVVAGHETTATSLAWAMYHLHREPGAARRLRDELAPLGTAPAPDDLAALPYLGAVCQEAMRLHPVVPMVARMLTAPWRFRGVDLVAGDTAAVATSLLHHNPEVWDEPFAFRPDRFLDSKPRPHEYAPFGGGHRRCIGAAFGEYEMRVVLGTLVSAGRFTPSDRARPVPRARPHSITLGPSRPLTLVYDGPV</sequence>
<organism evidence="5 6">
    <name type="scientific">Actinokineospora fastidiosa</name>
    <dbReference type="NCBI Taxonomy" id="1816"/>
    <lineage>
        <taxon>Bacteria</taxon>
        <taxon>Bacillati</taxon>
        <taxon>Actinomycetota</taxon>
        <taxon>Actinomycetes</taxon>
        <taxon>Pseudonocardiales</taxon>
        <taxon>Pseudonocardiaceae</taxon>
        <taxon>Actinokineospora</taxon>
    </lineage>
</organism>
<reference evidence="5" key="1">
    <citation type="journal article" date="2014" name="Int. J. Syst. Evol. Microbiol.">
        <title>Complete genome sequence of Corynebacterium casei LMG S-19264T (=DSM 44701T), isolated from a smear-ripened cheese.</title>
        <authorList>
            <consortium name="US DOE Joint Genome Institute (JGI-PGF)"/>
            <person name="Walter F."/>
            <person name="Albersmeier A."/>
            <person name="Kalinowski J."/>
            <person name="Ruckert C."/>
        </authorList>
    </citation>
    <scope>NUCLEOTIDE SEQUENCE</scope>
    <source>
        <strain evidence="5">JCM 3276</strain>
    </source>
</reference>
<accession>A0A918GGV9</accession>
<name>A0A918GGV9_9PSEU</name>